<dbReference type="EMBL" id="JBHSBA010000016">
    <property type="protein sequence ID" value="MFC4128869.1"/>
    <property type="molecule type" value="Genomic_DNA"/>
</dbReference>
<name>A0ABV8LDP6_9NOCA</name>
<dbReference type="RefSeq" id="WP_378554741.1">
    <property type="nucleotide sequence ID" value="NZ_JBHSBA010000016.1"/>
</dbReference>
<gene>
    <name evidence="1" type="ORF">ACFOW8_28440</name>
</gene>
<protein>
    <submittedName>
        <fullName evidence="1">Uncharacterized protein</fullName>
    </submittedName>
</protein>
<dbReference type="Proteomes" id="UP001595767">
    <property type="component" value="Unassembled WGS sequence"/>
</dbReference>
<organism evidence="1 2">
    <name type="scientific">Nocardia rhizosphaerae</name>
    <dbReference type="NCBI Taxonomy" id="1691571"/>
    <lineage>
        <taxon>Bacteria</taxon>
        <taxon>Bacillati</taxon>
        <taxon>Actinomycetota</taxon>
        <taxon>Actinomycetes</taxon>
        <taxon>Mycobacteriales</taxon>
        <taxon>Nocardiaceae</taxon>
        <taxon>Nocardia</taxon>
    </lineage>
</organism>
<comment type="caution">
    <text evidence="1">The sequence shown here is derived from an EMBL/GenBank/DDBJ whole genome shotgun (WGS) entry which is preliminary data.</text>
</comment>
<evidence type="ECO:0000313" key="1">
    <source>
        <dbReference type="EMBL" id="MFC4128869.1"/>
    </source>
</evidence>
<reference evidence="2" key="1">
    <citation type="journal article" date="2019" name="Int. J. Syst. Evol. Microbiol.">
        <title>The Global Catalogue of Microorganisms (GCM) 10K type strain sequencing project: providing services to taxonomists for standard genome sequencing and annotation.</title>
        <authorList>
            <consortium name="The Broad Institute Genomics Platform"/>
            <consortium name="The Broad Institute Genome Sequencing Center for Infectious Disease"/>
            <person name="Wu L."/>
            <person name="Ma J."/>
        </authorList>
    </citation>
    <scope>NUCLEOTIDE SEQUENCE [LARGE SCALE GENOMIC DNA]</scope>
    <source>
        <strain evidence="2">CGMCC 4.7204</strain>
    </source>
</reference>
<accession>A0ABV8LDP6</accession>
<proteinExistence type="predicted"/>
<evidence type="ECO:0000313" key="2">
    <source>
        <dbReference type="Proteomes" id="UP001595767"/>
    </source>
</evidence>
<sequence length="72" mass="7531">MTAVTDEPTMIVTSTDAQVAVLVHRDGLGAPLATLETSNIVRDSVVAVALDADEVTALILNLAGALVEMQRR</sequence>
<keyword evidence="2" id="KW-1185">Reference proteome</keyword>